<dbReference type="AlphaFoldDB" id="A0AAV5LK80"/>
<evidence type="ECO:0000256" key="1">
    <source>
        <dbReference type="SAM" id="Phobius"/>
    </source>
</evidence>
<dbReference type="EMBL" id="BPVZ01000124">
    <property type="protein sequence ID" value="GKV37838.1"/>
    <property type="molecule type" value="Genomic_DNA"/>
</dbReference>
<protein>
    <submittedName>
        <fullName evidence="2">Uncharacterized protein</fullName>
    </submittedName>
</protein>
<dbReference type="Proteomes" id="UP001054252">
    <property type="component" value="Unassembled WGS sequence"/>
</dbReference>
<evidence type="ECO:0000313" key="2">
    <source>
        <dbReference type="EMBL" id="GKV37838.1"/>
    </source>
</evidence>
<feature type="transmembrane region" description="Helical" evidence="1">
    <location>
        <begin position="14"/>
        <end position="36"/>
    </location>
</feature>
<name>A0AAV5LK80_9ROSI</name>
<proteinExistence type="predicted"/>
<comment type="caution">
    <text evidence="2">The sequence shown here is derived from an EMBL/GenBank/DDBJ whole genome shotgun (WGS) entry which is preliminary data.</text>
</comment>
<evidence type="ECO:0000313" key="3">
    <source>
        <dbReference type="Proteomes" id="UP001054252"/>
    </source>
</evidence>
<keyword evidence="1" id="KW-0472">Membrane</keyword>
<gene>
    <name evidence="2" type="ORF">SLEP1_g45813</name>
</gene>
<accession>A0AAV5LK80</accession>
<reference evidence="2 3" key="1">
    <citation type="journal article" date="2021" name="Commun. Biol.">
        <title>The genome of Shorea leprosula (Dipterocarpaceae) highlights the ecological relevance of drought in aseasonal tropical rainforests.</title>
        <authorList>
            <person name="Ng K.K.S."/>
            <person name="Kobayashi M.J."/>
            <person name="Fawcett J.A."/>
            <person name="Hatakeyama M."/>
            <person name="Paape T."/>
            <person name="Ng C.H."/>
            <person name="Ang C.C."/>
            <person name="Tnah L.H."/>
            <person name="Lee C.T."/>
            <person name="Nishiyama T."/>
            <person name="Sese J."/>
            <person name="O'Brien M.J."/>
            <person name="Copetti D."/>
            <person name="Mohd Noor M.I."/>
            <person name="Ong R.C."/>
            <person name="Putra M."/>
            <person name="Sireger I.Z."/>
            <person name="Indrioko S."/>
            <person name="Kosugi Y."/>
            <person name="Izuno A."/>
            <person name="Isagi Y."/>
            <person name="Lee S.L."/>
            <person name="Shimizu K.K."/>
        </authorList>
    </citation>
    <scope>NUCLEOTIDE SEQUENCE [LARGE SCALE GENOMIC DNA]</scope>
    <source>
        <strain evidence="2">214</strain>
    </source>
</reference>
<organism evidence="2 3">
    <name type="scientific">Rubroshorea leprosula</name>
    <dbReference type="NCBI Taxonomy" id="152421"/>
    <lineage>
        <taxon>Eukaryota</taxon>
        <taxon>Viridiplantae</taxon>
        <taxon>Streptophyta</taxon>
        <taxon>Embryophyta</taxon>
        <taxon>Tracheophyta</taxon>
        <taxon>Spermatophyta</taxon>
        <taxon>Magnoliopsida</taxon>
        <taxon>eudicotyledons</taxon>
        <taxon>Gunneridae</taxon>
        <taxon>Pentapetalae</taxon>
        <taxon>rosids</taxon>
        <taxon>malvids</taxon>
        <taxon>Malvales</taxon>
        <taxon>Dipterocarpaceae</taxon>
        <taxon>Rubroshorea</taxon>
    </lineage>
</organism>
<keyword evidence="3" id="KW-1185">Reference proteome</keyword>
<keyword evidence="1" id="KW-1133">Transmembrane helix</keyword>
<sequence length="98" mass="10627">MAMKSFSGINGGKVVGWIIGILVTIVIITAVCFYCANVARRAIASVQTASAPPVSQPHHAVQVWEGDVPSMEKFLQEVIKEKLGRFTAQQLCAFTSNY</sequence>
<keyword evidence="1" id="KW-0812">Transmembrane</keyword>